<comment type="caution">
    <text evidence="1">The sequence shown here is derived from an EMBL/GenBank/DDBJ whole genome shotgun (WGS) entry which is preliminary data.</text>
</comment>
<protein>
    <submittedName>
        <fullName evidence="1">Uncharacterized protein</fullName>
    </submittedName>
</protein>
<evidence type="ECO:0000313" key="1">
    <source>
        <dbReference type="EMBL" id="TAA19110.1"/>
    </source>
</evidence>
<dbReference type="RefSeq" id="WP_130553192.1">
    <property type="nucleotide sequence ID" value="NZ_SHMC01000013.1"/>
</dbReference>
<accession>A0A4V2HCH1</accession>
<sequence>MQILHGALLRQTHACPARDGRDPLATTGNSGVSCVAMAKAKMGPIVANAFRQPTRRSIQ</sequence>
<organism evidence="1 2">
    <name type="scientific">Pseudoxanthomonas winnipegensis</name>
    <dbReference type="NCBI Taxonomy" id="2480810"/>
    <lineage>
        <taxon>Bacteria</taxon>
        <taxon>Pseudomonadati</taxon>
        <taxon>Pseudomonadota</taxon>
        <taxon>Gammaproteobacteria</taxon>
        <taxon>Lysobacterales</taxon>
        <taxon>Lysobacteraceae</taxon>
        <taxon>Pseudoxanthomonas</taxon>
    </lineage>
</organism>
<name>A0A4V2HCH1_9GAMM</name>
<dbReference type="AlphaFoldDB" id="A0A4V2HCH1"/>
<dbReference type="Proteomes" id="UP000292627">
    <property type="component" value="Unassembled WGS sequence"/>
</dbReference>
<reference evidence="1 2" key="1">
    <citation type="submission" date="2019-02" db="EMBL/GenBank/DDBJ databases">
        <title>WGS of Pseudoxanthomonas species novum from clinical isolates.</title>
        <authorList>
            <person name="Bernier A.-M."/>
            <person name="Bernard K."/>
            <person name="Vachon A."/>
        </authorList>
    </citation>
    <scope>NUCLEOTIDE SEQUENCE [LARGE SCALE GENOMIC DNA]</scope>
    <source>
        <strain evidence="1 2">NML171200</strain>
    </source>
</reference>
<gene>
    <name evidence="1" type="ORF">EA660_19990</name>
</gene>
<proteinExistence type="predicted"/>
<evidence type="ECO:0000313" key="2">
    <source>
        <dbReference type="Proteomes" id="UP000292627"/>
    </source>
</evidence>
<dbReference type="EMBL" id="SHMC01000013">
    <property type="protein sequence ID" value="TAA19110.1"/>
    <property type="molecule type" value="Genomic_DNA"/>
</dbReference>